<sequence length="522" mass="54283">MTTQLLGTSFIGYSRGIGSDVCGHAIHPASGGKLEPAYIGATPDEVNDAVELARQAFPVYSVLPGQQRAAFLRAIAGEIEKIAEDIALRGPQETGLPEARLRGETGRTTGQLRMFAALIEEGSWVDARIEHAQPDRQPVPKPDLRSMQRALGPVAVFCASNFPLAFSVAGGDTAAALAAGCPVVVIAHESHPGTAELIGGAITRAALATNMPEGVFSLLYGGGRTVGISVVQHPVIQAVGFTGSRSGGTALMAAAANREQPIPVYAEMSSVNPVVILPGALDKGEAALADAFFGSLTLGVGQFCTNPGLVFLPEGKGFGFIERLRELVGASTPGTMLNPGISRAYAETVEAVASTEGVQTIARSSGAEGQGAAAIFSVSLRRFLEADLLRGEMFGPATLIVRGSLEEIEAAIPELEGQLTATIHATTEELAAHASLVSALESRAGRLIFNGFPTGVEVCHSMVHGGPFPATSDGRSTSVGTMAIHRFARAVAWQGFPDACLPAELQEENPLGIRRMIDGQFV</sequence>
<dbReference type="InterPro" id="IPR050740">
    <property type="entry name" value="Aldehyde_DH_Superfamily"/>
</dbReference>
<dbReference type="Gene3D" id="3.40.605.10">
    <property type="entry name" value="Aldehyde Dehydrogenase, Chain A, domain 1"/>
    <property type="match status" value="1"/>
</dbReference>
<dbReference type="Gene3D" id="3.40.309.10">
    <property type="entry name" value="Aldehyde Dehydrogenase, Chain A, domain 2"/>
    <property type="match status" value="1"/>
</dbReference>
<dbReference type="Pfam" id="PF00171">
    <property type="entry name" value="Aldedh"/>
    <property type="match status" value="1"/>
</dbReference>
<dbReference type="InterPro" id="IPR044151">
    <property type="entry name" value="ALDH_KGSADH"/>
</dbReference>
<dbReference type="Proteomes" id="UP001207930">
    <property type="component" value="Unassembled WGS sequence"/>
</dbReference>
<dbReference type="PANTHER" id="PTHR43353">
    <property type="entry name" value="SUCCINATE-SEMIALDEHYDE DEHYDROGENASE, MITOCHONDRIAL"/>
    <property type="match status" value="1"/>
</dbReference>
<feature type="domain" description="Aldehyde dehydrogenase" evidence="2">
    <location>
        <begin position="40"/>
        <end position="457"/>
    </location>
</feature>
<comment type="caution">
    <text evidence="3">The sequence shown here is derived from an EMBL/GenBank/DDBJ whole genome shotgun (WGS) entry which is preliminary data.</text>
</comment>
<evidence type="ECO:0000259" key="2">
    <source>
        <dbReference type="Pfam" id="PF00171"/>
    </source>
</evidence>
<accession>A0ABT3FJB6</accession>
<evidence type="ECO:0000313" key="3">
    <source>
        <dbReference type="EMBL" id="MCW1883662.1"/>
    </source>
</evidence>
<dbReference type="SUPFAM" id="SSF53720">
    <property type="entry name" value="ALDH-like"/>
    <property type="match status" value="1"/>
</dbReference>
<dbReference type="InterPro" id="IPR016161">
    <property type="entry name" value="Ald_DH/histidinol_DH"/>
</dbReference>
<gene>
    <name evidence="3" type="ORF">OKA04_02910</name>
</gene>
<dbReference type="InterPro" id="IPR016162">
    <property type="entry name" value="Ald_DH_N"/>
</dbReference>
<dbReference type="RefSeq" id="WP_264499620.1">
    <property type="nucleotide sequence ID" value="NZ_JAPDDS010000001.1"/>
</dbReference>
<dbReference type="InterPro" id="IPR016163">
    <property type="entry name" value="Ald_DH_C"/>
</dbReference>
<proteinExistence type="predicted"/>
<reference evidence="3 4" key="1">
    <citation type="submission" date="2022-10" db="EMBL/GenBank/DDBJ databases">
        <title>Luteolibacter flavescens strain MCCC 1K03193, whole genome shotgun sequencing project.</title>
        <authorList>
            <person name="Zhao G."/>
            <person name="Shen L."/>
        </authorList>
    </citation>
    <scope>NUCLEOTIDE SEQUENCE [LARGE SCALE GENOMIC DNA]</scope>
    <source>
        <strain evidence="3 4">MCCC 1K03193</strain>
    </source>
</reference>
<evidence type="ECO:0000256" key="1">
    <source>
        <dbReference type="ARBA" id="ARBA00023002"/>
    </source>
</evidence>
<dbReference type="PANTHER" id="PTHR43353:SF3">
    <property type="entry name" value="ALDEHYDE DEHYDROGENASE-RELATED"/>
    <property type="match status" value="1"/>
</dbReference>
<keyword evidence="1" id="KW-0560">Oxidoreductase</keyword>
<dbReference type="InterPro" id="IPR015590">
    <property type="entry name" value="Aldehyde_DH_dom"/>
</dbReference>
<evidence type="ECO:0000313" key="4">
    <source>
        <dbReference type="Proteomes" id="UP001207930"/>
    </source>
</evidence>
<keyword evidence="4" id="KW-1185">Reference proteome</keyword>
<protein>
    <submittedName>
        <fullName evidence="3">Aldehyde dehydrogenase (NADP(+))</fullName>
    </submittedName>
</protein>
<dbReference type="EMBL" id="JAPDDS010000001">
    <property type="protein sequence ID" value="MCW1883662.1"/>
    <property type="molecule type" value="Genomic_DNA"/>
</dbReference>
<name>A0ABT3FJB6_9BACT</name>
<organism evidence="3 4">
    <name type="scientific">Luteolibacter flavescens</name>
    <dbReference type="NCBI Taxonomy" id="1859460"/>
    <lineage>
        <taxon>Bacteria</taxon>
        <taxon>Pseudomonadati</taxon>
        <taxon>Verrucomicrobiota</taxon>
        <taxon>Verrucomicrobiia</taxon>
        <taxon>Verrucomicrobiales</taxon>
        <taxon>Verrucomicrobiaceae</taxon>
        <taxon>Luteolibacter</taxon>
    </lineage>
</organism>
<dbReference type="CDD" id="cd07129">
    <property type="entry name" value="ALDH_KGSADH"/>
    <property type="match status" value="1"/>
</dbReference>